<dbReference type="STRING" id="1797513.A2782_03935"/>
<evidence type="ECO:0000313" key="1">
    <source>
        <dbReference type="EMBL" id="OGY08135.1"/>
    </source>
</evidence>
<dbReference type="Proteomes" id="UP000177967">
    <property type="component" value="Unassembled WGS sequence"/>
</dbReference>
<organism evidence="1 2">
    <name type="scientific">Candidatus Blackburnbacteria bacterium RIFCSPHIGHO2_01_FULL_43_15b</name>
    <dbReference type="NCBI Taxonomy" id="1797513"/>
    <lineage>
        <taxon>Bacteria</taxon>
        <taxon>Candidatus Blackburniibacteriota</taxon>
    </lineage>
</organism>
<dbReference type="AlphaFoldDB" id="A0A1G1UYI3"/>
<proteinExistence type="predicted"/>
<protein>
    <submittedName>
        <fullName evidence="1">Uncharacterized protein</fullName>
    </submittedName>
</protein>
<dbReference type="EMBL" id="MHBW01000031">
    <property type="protein sequence ID" value="OGY08135.1"/>
    <property type="molecule type" value="Genomic_DNA"/>
</dbReference>
<accession>A0A1G1UYI3</accession>
<reference evidence="1 2" key="1">
    <citation type="journal article" date="2016" name="Nat. Commun.">
        <title>Thousands of microbial genomes shed light on interconnected biogeochemical processes in an aquifer system.</title>
        <authorList>
            <person name="Anantharaman K."/>
            <person name="Brown C.T."/>
            <person name="Hug L.A."/>
            <person name="Sharon I."/>
            <person name="Castelle C.J."/>
            <person name="Probst A.J."/>
            <person name="Thomas B.C."/>
            <person name="Singh A."/>
            <person name="Wilkins M.J."/>
            <person name="Karaoz U."/>
            <person name="Brodie E.L."/>
            <person name="Williams K.H."/>
            <person name="Hubbard S.S."/>
            <person name="Banfield J.F."/>
        </authorList>
    </citation>
    <scope>NUCLEOTIDE SEQUENCE [LARGE SCALE GENOMIC DNA]</scope>
</reference>
<comment type="caution">
    <text evidence="1">The sequence shown here is derived from an EMBL/GenBank/DDBJ whole genome shotgun (WGS) entry which is preliminary data.</text>
</comment>
<evidence type="ECO:0000313" key="2">
    <source>
        <dbReference type="Proteomes" id="UP000177967"/>
    </source>
</evidence>
<name>A0A1G1UYI3_9BACT</name>
<sequence length="104" mass="11469">MVWYSCDYILTEFGGGKRGRTKIPSPQPPPFLPARAFNVRRFGFSELKASRGESVYLVETPDSYLAHVEEGPGTKNLVKALSTKHSAFGKLTHGSKGTQPANNW</sequence>
<gene>
    <name evidence="1" type="ORF">A2782_03935</name>
</gene>